<feature type="transmembrane region" description="Helical" evidence="1">
    <location>
        <begin position="58"/>
        <end position="83"/>
    </location>
</feature>
<accession>A0A841FJ75</accession>
<dbReference type="RefSeq" id="WP_184785576.1">
    <property type="nucleotide sequence ID" value="NZ_BONT01000034.1"/>
</dbReference>
<organism evidence="2 3">
    <name type="scientific">Phytomonospora endophytica</name>
    <dbReference type="NCBI Taxonomy" id="714109"/>
    <lineage>
        <taxon>Bacteria</taxon>
        <taxon>Bacillati</taxon>
        <taxon>Actinomycetota</taxon>
        <taxon>Actinomycetes</taxon>
        <taxon>Micromonosporales</taxon>
        <taxon>Micromonosporaceae</taxon>
        <taxon>Phytomonospora</taxon>
    </lineage>
</organism>
<keyword evidence="1" id="KW-1133">Transmembrane helix</keyword>
<gene>
    <name evidence="2" type="ORF">HNR73_000541</name>
</gene>
<dbReference type="EMBL" id="JACHGT010000001">
    <property type="protein sequence ID" value="MBB6032699.1"/>
    <property type="molecule type" value="Genomic_DNA"/>
</dbReference>
<keyword evidence="1" id="KW-0472">Membrane</keyword>
<evidence type="ECO:0000313" key="2">
    <source>
        <dbReference type="EMBL" id="MBB6032699.1"/>
    </source>
</evidence>
<keyword evidence="1" id="KW-0812">Transmembrane</keyword>
<feature type="transmembrane region" description="Helical" evidence="1">
    <location>
        <begin position="33"/>
        <end position="52"/>
    </location>
</feature>
<comment type="caution">
    <text evidence="2">The sequence shown here is derived from an EMBL/GenBank/DDBJ whole genome shotgun (WGS) entry which is preliminary data.</text>
</comment>
<sequence>MSTPRPRRPGAADRARADWARDRAVVRVGPNRALIGGVLLIAPALGALHWLSTGLPHLFGLLTVVAAMVFALYGGPSPVLLIGPEDVWIRNYRRHRRHLAIDWEHLTLRTRRGPFRAMTFAIREPGTLTDIERRAVVPWLTRLSEKEILDAMRPHLETHGVQVDP</sequence>
<protein>
    <submittedName>
        <fullName evidence="2">Uncharacterized protein</fullName>
    </submittedName>
</protein>
<name>A0A841FJ75_9ACTN</name>
<dbReference type="Proteomes" id="UP000548476">
    <property type="component" value="Unassembled WGS sequence"/>
</dbReference>
<proteinExistence type="predicted"/>
<evidence type="ECO:0000256" key="1">
    <source>
        <dbReference type="SAM" id="Phobius"/>
    </source>
</evidence>
<reference evidence="2 3" key="1">
    <citation type="submission" date="2020-08" db="EMBL/GenBank/DDBJ databases">
        <title>Genomic Encyclopedia of Type Strains, Phase IV (KMG-IV): sequencing the most valuable type-strain genomes for metagenomic binning, comparative biology and taxonomic classification.</title>
        <authorList>
            <person name="Goeker M."/>
        </authorList>
    </citation>
    <scope>NUCLEOTIDE SEQUENCE [LARGE SCALE GENOMIC DNA]</scope>
    <source>
        <strain evidence="2 3">YIM 65646</strain>
    </source>
</reference>
<keyword evidence="3" id="KW-1185">Reference proteome</keyword>
<dbReference type="AlphaFoldDB" id="A0A841FJ75"/>
<evidence type="ECO:0000313" key="3">
    <source>
        <dbReference type="Proteomes" id="UP000548476"/>
    </source>
</evidence>